<feature type="region of interest" description="Disordered" evidence="9">
    <location>
        <begin position="624"/>
        <end position="643"/>
    </location>
</feature>
<dbReference type="PANTHER" id="PTHR24421">
    <property type="entry name" value="NITRATE/NITRITE SENSOR PROTEIN NARX-RELATED"/>
    <property type="match status" value="1"/>
</dbReference>
<keyword evidence="13" id="KW-1185">Reference proteome</keyword>
<evidence type="ECO:0000259" key="11">
    <source>
        <dbReference type="SMART" id="SM00387"/>
    </source>
</evidence>
<dbReference type="RefSeq" id="WP_344850502.1">
    <property type="nucleotide sequence ID" value="NZ_BAABAA010000028.1"/>
</dbReference>
<keyword evidence="6" id="KW-0418">Kinase</keyword>
<dbReference type="Pfam" id="PF02518">
    <property type="entry name" value="HATPase_c"/>
    <property type="match status" value="1"/>
</dbReference>
<comment type="caution">
    <text evidence="12">The sequence shown here is derived from an EMBL/GenBank/DDBJ whole genome shotgun (WGS) entry which is preliminary data.</text>
</comment>
<dbReference type="InterPro" id="IPR011712">
    <property type="entry name" value="Sig_transdc_His_kin_sub3_dim/P"/>
</dbReference>
<dbReference type="PANTHER" id="PTHR24421:SF10">
    <property type="entry name" value="NITRATE_NITRITE SENSOR PROTEIN NARQ"/>
    <property type="match status" value="1"/>
</dbReference>
<dbReference type="CDD" id="cd16917">
    <property type="entry name" value="HATPase_UhpB-NarQ-NarX-like"/>
    <property type="match status" value="1"/>
</dbReference>
<feature type="transmembrane region" description="Helical" evidence="10">
    <location>
        <begin position="95"/>
        <end position="112"/>
    </location>
</feature>
<keyword evidence="10" id="KW-0472">Membrane</keyword>
<evidence type="ECO:0000256" key="2">
    <source>
        <dbReference type="ARBA" id="ARBA00012438"/>
    </source>
</evidence>
<dbReference type="InterPro" id="IPR050482">
    <property type="entry name" value="Sensor_HK_TwoCompSys"/>
</dbReference>
<dbReference type="InterPro" id="IPR003594">
    <property type="entry name" value="HATPase_dom"/>
</dbReference>
<feature type="transmembrane region" description="Helical" evidence="10">
    <location>
        <begin position="291"/>
        <end position="308"/>
    </location>
</feature>
<feature type="transmembrane region" description="Helical" evidence="10">
    <location>
        <begin position="320"/>
        <end position="341"/>
    </location>
</feature>
<keyword evidence="4" id="KW-0808">Transferase</keyword>
<keyword evidence="10" id="KW-1133">Transmembrane helix</keyword>
<proteinExistence type="predicted"/>
<evidence type="ECO:0000256" key="3">
    <source>
        <dbReference type="ARBA" id="ARBA00022553"/>
    </source>
</evidence>
<dbReference type="Gene3D" id="3.30.565.10">
    <property type="entry name" value="Histidine kinase-like ATPase, C-terminal domain"/>
    <property type="match status" value="1"/>
</dbReference>
<sequence>MSAQTSSIRMPAARLLPATVPVADLLIALLGISAMVADIFLIGGIERWHFVDPWVALSLILAPATLVFRASRPLIPCIVLTAAITLAYLPTNTQPVLLVCLAVALFSAARSVRSPIGRWVAPVITFLPVIATTTIWPRVIDLVYCRPDTPTWLFPNYARIAASDLNEHDTIVHWPVELSLVLAISWLAGFLLRSVDLRSRLAPLVDDIIRVDDERSPWRFDGLLAAVFSLLQLWYHSQSDVDYQVGIRAVLTVSLTLAPLTLVLRRRLPVVACAVLGLAAIAGYATAQTPWVLIFALAVALYSAAAWRRPTFSATLTANVLGAMYLASSTLGAEGLIRVVYSDPQAALMQVFPGESDSSLLVTAFDRVWPFTYSLALVAPWCVGLLVRTVRRSQRATLREEQLIKRNQEHEQTQVLLEERAQIARDLHDVVAHHVNLMVIQAETGPDLVARTTKDAVRGFRRIGDTGRRALTELDRMLWALRGEPGSPAQAPMPGLGQLPALAGSLTEQGIPVSLEVRGDPAALPDSVQLTVYRLAQEALTNVAKHSRADSARLLVDVQASGVSVEIRDDGSGFDVAAASIGYRHGLAGMNERVRIHHGTLDITSAPGDGTTIKAWLPSVPGVARPDEAVDAEAGDPERHQGE</sequence>
<keyword evidence="3" id="KW-0597">Phosphoprotein</keyword>
<dbReference type="Gene3D" id="1.20.5.1930">
    <property type="match status" value="1"/>
</dbReference>
<keyword evidence="7" id="KW-0067">ATP-binding</keyword>
<evidence type="ECO:0000256" key="5">
    <source>
        <dbReference type="ARBA" id="ARBA00022741"/>
    </source>
</evidence>
<feature type="transmembrane region" description="Helical" evidence="10">
    <location>
        <begin position="268"/>
        <end position="285"/>
    </location>
</feature>
<dbReference type="SUPFAM" id="SSF55874">
    <property type="entry name" value="ATPase domain of HSP90 chaperone/DNA topoisomerase II/histidine kinase"/>
    <property type="match status" value="1"/>
</dbReference>
<gene>
    <name evidence="12" type="ORF">GCM10022235_85050</name>
</gene>
<evidence type="ECO:0000256" key="1">
    <source>
        <dbReference type="ARBA" id="ARBA00000085"/>
    </source>
</evidence>
<dbReference type="EMBL" id="BAABAA010000028">
    <property type="protein sequence ID" value="GAA3600120.1"/>
    <property type="molecule type" value="Genomic_DNA"/>
</dbReference>
<dbReference type="EC" id="2.7.13.3" evidence="2"/>
<dbReference type="Proteomes" id="UP001501222">
    <property type="component" value="Unassembled WGS sequence"/>
</dbReference>
<feature type="transmembrane region" description="Helical" evidence="10">
    <location>
        <begin position="21"/>
        <end position="45"/>
    </location>
</feature>
<evidence type="ECO:0000256" key="8">
    <source>
        <dbReference type="ARBA" id="ARBA00023012"/>
    </source>
</evidence>
<name>A0ABP6Z7D0_9ACTN</name>
<reference evidence="13" key="1">
    <citation type="journal article" date="2019" name="Int. J. Syst. Evol. Microbiol.">
        <title>The Global Catalogue of Microorganisms (GCM) 10K type strain sequencing project: providing services to taxonomists for standard genome sequencing and annotation.</title>
        <authorList>
            <consortium name="The Broad Institute Genomics Platform"/>
            <consortium name="The Broad Institute Genome Sequencing Center for Infectious Disease"/>
            <person name="Wu L."/>
            <person name="Ma J."/>
        </authorList>
    </citation>
    <scope>NUCLEOTIDE SEQUENCE [LARGE SCALE GENOMIC DNA]</scope>
    <source>
        <strain evidence="13">JCM 16928</strain>
    </source>
</reference>
<dbReference type="SMART" id="SM00387">
    <property type="entry name" value="HATPase_c"/>
    <property type="match status" value="1"/>
</dbReference>
<evidence type="ECO:0000256" key="7">
    <source>
        <dbReference type="ARBA" id="ARBA00022840"/>
    </source>
</evidence>
<evidence type="ECO:0000256" key="6">
    <source>
        <dbReference type="ARBA" id="ARBA00022777"/>
    </source>
</evidence>
<dbReference type="InterPro" id="IPR036890">
    <property type="entry name" value="HATPase_C_sf"/>
</dbReference>
<evidence type="ECO:0000256" key="10">
    <source>
        <dbReference type="SAM" id="Phobius"/>
    </source>
</evidence>
<organism evidence="12 13">
    <name type="scientific">Kribbella ginsengisoli</name>
    <dbReference type="NCBI Taxonomy" id="363865"/>
    <lineage>
        <taxon>Bacteria</taxon>
        <taxon>Bacillati</taxon>
        <taxon>Actinomycetota</taxon>
        <taxon>Actinomycetes</taxon>
        <taxon>Propionibacteriales</taxon>
        <taxon>Kribbellaceae</taxon>
        <taxon>Kribbella</taxon>
    </lineage>
</organism>
<keyword evidence="5" id="KW-0547">Nucleotide-binding</keyword>
<keyword evidence="10" id="KW-0812">Transmembrane</keyword>
<evidence type="ECO:0000313" key="13">
    <source>
        <dbReference type="Proteomes" id="UP001501222"/>
    </source>
</evidence>
<comment type="catalytic activity">
    <reaction evidence="1">
        <text>ATP + protein L-histidine = ADP + protein N-phospho-L-histidine.</text>
        <dbReference type="EC" id="2.7.13.3"/>
    </reaction>
</comment>
<evidence type="ECO:0000256" key="9">
    <source>
        <dbReference type="SAM" id="MobiDB-lite"/>
    </source>
</evidence>
<evidence type="ECO:0000313" key="12">
    <source>
        <dbReference type="EMBL" id="GAA3600120.1"/>
    </source>
</evidence>
<feature type="transmembrane region" description="Helical" evidence="10">
    <location>
        <begin position="171"/>
        <end position="192"/>
    </location>
</feature>
<dbReference type="Pfam" id="PF07730">
    <property type="entry name" value="HisKA_3"/>
    <property type="match status" value="1"/>
</dbReference>
<feature type="transmembrane region" description="Helical" evidence="10">
    <location>
        <begin position="368"/>
        <end position="387"/>
    </location>
</feature>
<accession>A0ABP6Z7D0</accession>
<evidence type="ECO:0000256" key="4">
    <source>
        <dbReference type="ARBA" id="ARBA00022679"/>
    </source>
</evidence>
<feature type="transmembrane region" description="Helical" evidence="10">
    <location>
        <begin position="119"/>
        <end position="140"/>
    </location>
</feature>
<feature type="transmembrane region" description="Helical" evidence="10">
    <location>
        <begin position="51"/>
        <end position="68"/>
    </location>
</feature>
<protein>
    <recommendedName>
        <fullName evidence="2">histidine kinase</fullName>
        <ecNumber evidence="2">2.7.13.3</ecNumber>
    </recommendedName>
</protein>
<keyword evidence="8" id="KW-0902">Two-component regulatory system</keyword>
<feature type="domain" description="Histidine kinase/HSP90-like ATPase" evidence="11">
    <location>
        <begin position="527"/>
        <end position="621"/>
    </location>
</feature>